<feature type="signal peptide" evidence="1">
    <location>
        <begin position="1"/>
        <end position="23"/>
    </location>
</feature>
<dbReference type="RefSeq" id="WP_138126597.1">
    <property type="nucleotide sequence ID" value="NZ_SWLG01000007.1"/>
</dbReference>
<dbReference type="GO" id="GO:0016787">
    <property type="term" value="F:hydrolase activity"/>
    <property type="evidence" value="ECO:0007669"/>
    <property type="project" value="InterPro"/>
</dbReference>
<dbReference type="AlphaFoldDB" id="A0A5R9F9E9"/>
<dbReference type="EMBL" id="SWLG01000007">
    <property type="protein sequence ID" value="TLS37174.1"/>
    <property type="molecule type" value="Genomic_DNA"/>
</dbReference>
<protein>
    <recommendedName>
        <fullName evidence="2">Calcineurin-like phosphoesterase domain-containing protein</fullName>
    </recommendedName>
</protein>
<evidence type="ECO:0000313" key="4">
    <source>
        <dbReference type="Proteomes" id="UP000308230"/>
    </source>
</evidence>
<dbReference type="PANTHER" id="PTHR43143">
    <property type="entry name" value="METALLOPHOSPHOESTERASE, CALCINEURIN SUPERFAMILY"/>
    <property type="match status" value="1"/>
</dbReference>
<keyword evidence="4" id="KW-1185">Reference proteome</keyword>
<dbReference type="InterPro" id="IPR004843">
    <property type="entry name" value="Calcineurin-like_PHP"/>
</dbReference>
<dbReference type="Gene3D" id="3.60.21.10">
    <property type="match status" value="1"/>
</dbReference>
<feature type="domain" description="Calcineurin-like phosphoesterase" evidence="2">
    <location>
        <begin position="172"/>
        <end position="437"/>
    </location>
</feature>
<accession>A0A5R9F9E9</accession>
<gene>
    <name evidence="3" type="ORF">FCL54_11650</name>
</gene>
<dbReference type="InterPro" id="IPR029052">
    <property type="entry name" value="Metallo-depent_PP-like"/>
</dbReference>
<dbReference type="InterPro" id="IPR051918">
    <property type="entry name" value="STPP_CPPED1"/>
</dbReference>
<name>A0A5R9F9E9_9BACL</name>
<evidence type="ECO:0000259" key="2">
    <source>
        <dbReference type="Pfam" id="PF00149"/>
    </source>
</evidence>
<feature type="chain" id="PRO_5024345701" description="Calcineurin-like phosphoesterase domain-containing protein" evidence="1">
    <location>
        <begin position="24"/>
        <end position="577"/>
    </location>
</feature>
<sequence length="577" mass="66097">MRGKPFLLFFLFCILIIPISANAYTGTLLDRDGGIGNSTHYLEESPNISLDPKIKEIIDPVFAKPAIKEAGETLVIKVDTGGELPGGWKASLTNIENSPLKNTYDLPVNQTKEGTSYWKDSSSIYEIVVSIPKDIPEQLYDLNISYTSNGKRITDKQPHAVKVIKKYKKNFTFMHLTDLHVGSPRNLNNPENTVEAGFWNPDKSKRWLYLQKAMREVNLLQPDFVVVTGDLMFGQMNPQEYIYEYEETYRMLKKFNVPIYLVPGNHDYYAQDATLADGAKYWEKYFGPQYFSFDYGPYAHMIGYNSFDWHKFDRSGHGTVSVPTWGGQVRQQQMEWIKKDLIQNEKTKIPSQVTGLFSHHNPLWRDRDIWPEADSNVQQYWKEYDLQHNPQRLDTLLLGEKLGTQYDQQWHGEGAHELIDLMEQHGVDISLHGHTHIDNISKQNGILYSTTAAIELTGKPWVGFRLFEKDQQGFNSYIYEEPHNSMPVYQDGNTSTGVMSLESYYEKPNDGTAASQKATVYNRYNKAITVTLPFYMKPGDYKTSSGSIVNELDNSDMHYLEVKVTIPANSTSSIEVN</sequence>
<dbReference type="Proteomes" id="UP000308230">
    <property type="component" value="Unassembled WGS sequence"/>
</dbReference>
<dbReference type="Pfam" id="PF00149">
    <property type="entry name" value="Metallophos"/>
    <property type="match status" value="1"/>
</dbReference>
<comment type="caution">
    <text evidence="3">The sequence shown here is derived from an EMBL/GenBank/DDBJ whole genome shotgun (WGS) entry which is preliminary data.</text>
</comment>
<dbReference type="SUPFAM" id="SSF56300">
    <property type="entry name" value="Metallo-dependent phosphatases"/>
    <property type="match status" value="1"/>
</dbReference>
<evidence type="ECO:0000256" key="1">
    <source>
        <dbReference type="SAM" id="SignalP"/>
    </source>
</evidence>
<dbReference type="PANTHER" id="PTHR43143:SF1">
    <property type="entry name" value="SERINE_THREONINE-PROTEIN PHOSPHATASE CPPED1"/>
    <property type="match status" value="1"/>
</dbReference>
<proteinExistence type="predicted"/>
<organism evidence="3 4">
    <name type="scientific">Exobacillus caeni</name>
    <dbReference type="NCBI Taxonomy" id="2574798"/>
    <lineage>
        <taxon>Bacteria</taxon>
        <taxon>Bacillati</taxon>
        <taxon>Bacillota</taxon>
        <taxon>Bacilli</taxon>
        <taxon>Bacillales</taxon>
        <taxon>Guptibacillaceae</taxon>
        <taxon>Exobacillus</taxon>
    </lineage>
</organism>
<evidence type="ECO:0000313" key="3">
    <source>
        <dbReference type="EMBL" id="TLS37174.1"/>
    </source>
</evidence>
<keyword evidence="1" id="KW-0732">Signal</keyword>
<dbReference type="OrthoDB" id="1645838at2"/>
<reference evidence="3 4" key="1">
    <citation type="submission" date="2019-04" db="EMBL/GenBank/DDBJ databases">
        <title>Bacillus caeni sp. nov., a bacterium isolated from mangrove sediment.</title>
        <authorList>
            <person name="Huang H."/>
            <person name="Mo K."/>
            <person name="Hu Y."/>
        </authorList>
    </citation>
    <scope>NUCLEOTIDE SEQUENCE [LARGE SCALE GENOMIC DNA]</scope>
    <source>
        <strain evidence="3 4">HB172195</strain>
    </source>
</reference>